<dbReference type="InterPro" id="IPR029210">
    <property type="entry name" value="PfEMP1_NTS"/>
</dbReference>
<feature type="compositionally biased region" description="Low complexity" evidence="2">
    <location>
        <begin position="3602"/>
        <end position="3614"/>
    </location>
</feature>
<dbReference type="GO" id="GO:0016020">
    <property type="term" value="C:membrane"/>
    <property type="evidence" value="ECO:0007669"/>
    <property type="project" value="InterPro"/>
</dbReference>
<dbReference type="Pfam" id="PF22672">
    <property type="entry name" value="DBL_C"/>
    <property type="match status" value="2"/>
</dbReference>
<feature type="compositionally biased region" description="Pro residues" evidence="2">
    <location>
        <begin position="3150"/>
        <end position="3159"/>
    </location>
</feature>
<dbReference type="InterPro" id="IPR004258">
    <property type="entry name" value="DBL"/>
</dbReference>
<feature type="compositionally biased region" description="Polar residues" evidence="2">
    <location>
        <begin position="3551"/>
        <end position="3580"/>
    </location>
</feature>
<evidence type="ECO:0000313" key="9">
    <source>
        <dbReference type="EMBL" id="CDO61681.1"/>
    </source>
</evidence>
<dbReference type="InterPro" id="IPR042202">
    <property type="entry name" value="Duffy-ag-bd_sf"/>
</dbReference>
<feature type="domain" description="Duffy-antigen binding" evidence="4">
    <location>
        <begin position="115"/>
        <end position="309"/>
    </location>
</feature>
<dbReference type="Gene3D" id="1.10.1900.40">
    <property type="entry name" value="Acidic terminal segments, variant surface antigen of PfEMP1"/>
    <property type="match status" value="2"/>
</dbReference>
<dbReference type="Pfam" id="PF15445">
    <property type="entry name" value="ATS"/>
    <property type="match status" value="2"/>
</dbReference>
<feature type="compositionally biased region" description="Polar residues" evidence="2">
    <location>
        <begin position="3377"/>
        <end position="3399"/>
    </location>
</feature>
<evidence type="ECO:0000256" key="1">
    <source>
        <dbReference type="SAM" id="Coils"/>
    </source>
</evidence>
<evidence type="ECO:0000259" key="4">
    <source>
        <dbReference type="Pfam" id="PF05424"/>
    </source>
</evidence>
<proteinExistence type="predicted"/>
<sequence>MGTASGGAEDYKGAKEFLDEFGQKVHAKVNAGAKQYYGALHGDLSKATYPNDERHTQSTSQNPCDLQYDYHTNVTVGGGKEYPCKDRPDVRFSDTEEAQCGSSKISGSDKTSNGGACAPYRRLNLCDKNLENINDFHKIKNTNNLLLEVCLAAKYEGASISADHPRYKGKYYDSNICTELARSFADIGDIIRGKDLYRRDSRTDKLEENLKNIFGKIHNSLDRNLKSRYNDTQNYYQLREDWWDANRAKVWQAITCNAGGGKYFRATCGSGNEKSGTLTGDNCRCKNNDRKEETDQVPTYFDYVPQYLRWFEEWAEDFCRKRKHKLENAKKYCRGENGEEKYCSGGGHDCTRTVRARGYFVRGNECTNCSFLCGFYKKWIAKQKEEFEKQKNKCEKEISSPVRTERAISSNYEGYDRRFYEEFKSNKRGGLNKFLELLNKENECTKITDKEEGEIDFSSTHNNDNKTFHHSNYCEECPECGVEEETFQEKKRKKGQCDGKRPFEVPEGTKHNVIGVLSLGDEHQEIIKKINEFCTENDSNSEKLTEKWKCYHGNPIVEVCTLEKKENSADEPEQMQQSFHDFFYFWVGRLLKDSIEWRDKLKNCINDTTSQTCKNNKCNSNCECYKRWITKKKNEWGQIKEHFGTQKDLHDWTPYDLLEDVLELDEVFEGISKAYGDANEIQGIKSMLQKKKRQQQNTNISREKTLIDYLLDHEMEEAETCLEIHDEKDEEVGDGKECVEEGEKFRYNPCATPSGNYPAMVNKVAVDMHIEARKQLGISGRKALKADASKGEYNGRIGSDLNGKICNINEKYSNANSAKSKNPCGGKGNRFDIGVKWETGKDIKMKVKDAYMPPRRRHICTSNLEYLFSAKGGNFQNVPNGKASDSFLGDVLLAANKQGEDIKSNVNNNNNGSSICRAMKYSFADIGDIIKGTDLWDGNDDAKTLQNDLVEIFKKIKDNFPNGTIKDKYKGDTDTQLKQLRADWWEANRYQVWKAMKCAIKNDNIPCSVMPVDDYIPQRLRWMTEWAEWYCKYQSQEYNTLQQQCGSCMRGQCDNQKCEKCKNACGNYTSKIKPWEDQWKQMNQKYQQLYGQAETNSGNTRGTSYDGGDPDYKQVVDFLTQLIRKSAAARVKRATGTPTNSPYATAAGYIHQELGTNMGCETQILFCNTSGRGKEEKDKCAFKDTPHDHKEECACQNRKAAKKEEVCNMVKELLQGKDGETEINGCRKKENNNWTCNNSDVYPEHTGACLPPRRQSLCLHDLTVQKDTIDKETLRDSFIRCVAKEIHFLWHKYKKDKNVGTEAERKLESGEISEDFKRIMYYTFADYKDIFFGTDMCAKSAHTCTAKNNIYKAFGNVKNGPEQQQWWEQNKSDIWHGMLCALTHKLSDEEKKKQIKSKYSYDKLKNPNNGTASLEEFAKKPQFLRWYIEWSDEFCAERQKKEKEVEKECKKDYDGCKDTNGRSNCVSACKDYEEYITKKKTQYESQKGKFDDEKSGDKPEYKDYSNQEPPEYLQKECLDHSCSCMENVKDNFDYWEKPHTTYKDGNLQNRCICPTSPCEIVDKALGDKTSKSYAEGCKWKYDTTRRNLGVWECKASGDKKGTGSEEDSVCIPPRRRRLFLKTLHDMTGGESLVQLREAFIKCAAVETFFSWHEYKKEKEREEKEEHEQDVTYTPSAEKNFQNELERGNIPEEFKRQMFYTLGDYRDILYNGDTVNGANTGTARSADTDTLKNKIDKVFQNGDKKPSENARSEWWERYGPHIWDGMICALSYDTKTKEKNEKVKASLIDGNAKNKNNYNDVSFQGGFDDGDSTSKPMTTHAAKDAHRTTTTKLENFIKRPTFFRWLEEWADEFCRKRKHKLQEAKKSCRGERGENNCDDDGFDCDEMCPKKDGSFDSFKCVSCAKSCKSYKKWIHAKRNEFNKQKERYEKKIKNDNSTSDSIYDNGFYKSLQAYKKAKDFLENIKDGPCSKTNNGGSKIEFKEEGETFKHAQHCSPCSTIGFKCTGHDSSGVTKNACNKTTFKFTEDNKDTKEDSEQVGILVSDNKVQSFEDGLEDCRTSGIFTGIKENKWSCAYVCGVDACELITPDGKKVGEKQNILIRALFKRWLESFLGDYNKINDKISHCMKNGEGSTCISGCQNKCNCVYKWIEKKKVEWTKIRNRYIKQYSNNHLDYVYEVKSFLQGGPFYSDVNKAIEPFKKLIDFEDTCGGTDHENSEKKDGTKKDLVECLLHKLKREIESCKKKHKETTVNTCSQPPPSDTTHISDDILPPGDVAPLFCNVPSNPCSDETATNVVSVKEVAEEMQREAHDLMLERSHNDGKGGEKLDESVLRGNIEKAQIKGGKPNGLTNDVCSVKQEHSNAIGESTNPCNGKDNNDKMFELKEGWKSGKDVSEKHKDLFLPPRREYMCTSNLENIQVDNVTKKGNVNASFLVDVLLAAKEQADFIKKKYNNKQKSNGFNDNATICRAMKYSFADLGDIIRGKDMWDKDKGSTERENKLKEIFGEIKKKLNCTLGDKYDKDNDPNHTKLRSDWWEANRRQVWNAMKCHTSGMNCDRDTPIDDYIPQRLRWMTEWAEWYCKAQKEAYEELVKECEECKSGTCTSGNGNADQKCTECTTACKAYNTKIDTWKQQWETISRKYEELYTKAKNSDTTTSNDDPKDEKDVVDFLSKLYDKNKESNKIYESAEGYVHQEAHISECQKQTQFCEQKNGETPSSSKENDKEYAFGKYPYDHHGKCTCEDKKPEAPRRPRPFTPLPPSTDGPCDIVNGILTDKGEKVEIEKCNGKYKERNDTYTPWKCDESKINCEEECACMPPRRQELFLNNLQNLSNETSDGVRKAFIECAAIETFCLWHKYKTDNNGSDAQETLNNGIIPGEFKRQMFYTFGDYRDIFFGKDIGSNGVKDISDKVYSILNNGKNGATKMVPHIWWNEYGPTIWEGMLCALTHDLDEEDIKTQIKEKYSYHKLKKHPNGISSLEDFASRPTFLRWFTEWSDQFCKEQTKQLEILKGKCPQETCKNGEDTKKEQCKEGCLNYTSWLQKWKENYNIQSQKYFVDKSASKFNETPAKDDVTASKYAYEYLQKALQKICANGDCKCMEQTSTQHNKENSDTAATHDAHMPASLDEVPHDYKNKCTCPDPETQHNEDDKVAPAPEPRSPPHPAPKRPKQQPKERDFPTPHLNKAMLSSTIMWSVGISFAALTYWLLKKKTKSSVDMLRVLQIPKSDYDIPTLKSKNRYVPYRSAQYRGKRYIYLEGDSGTDSGYTDHYSDITSSSESEYEELDINDIYVPGSPKYKTLIEVVLEPSKRDIQNDIPNDIQNDIPSSDTSGNKFTDNEWNTLKDEFISQYLQSEPNDMLNDYTSGNSSTNTNNTTPSHDNVDNNTHPTPSRHNVDNNNHPTPSRHTLDQKPFIMSIHDRNLYTGEEYSYNVNMSTNTNNDIPISSKNNVYSGIDLINDSLNSGNQHIDIYDEILKRKENELFGTKHHPKNITFNSVAKNTNSDPITNQLELFHKWLDRHRDMCEKLKNDNERLAKLKGKWENDNNNNSGNKTSGNITPNSDNTPPNSDIHSGKLSGTPSGNNIHSGNIHPNDIPSGKLSDIHSGKLSDISSDNNIHSDIQTSDIHSGNKHSDIPSGKLSDTPSGKLSDIPSGKLSDTPSGNKTLNTDVSIQIDMNNPKTTDEFTYVDNNPNRVDDNIYLDTYPDKYTVDNINPNLVGNQNPNIMLPSNPNFVENQNPNFVGNINPVDETPTNPNPNHVQIQMSVKNNQMIKEKYPIGDVWDI</sequence>
<dbReference type="Proteomes" id="UP000027581">
    <property type="component" value="Unassembled WGS sequence"/>
</dbReference>
<feature type="domain" description="Duffy-binding-like" evidence="8">
    <location>
        <begin position="313"/>
        <end position="471"/>
    </location>
</feature>
<evidence type="ECO:0000259" key="5">
    <source>
        <dbReference type="Pfam" id="PF15445"/>
    </source>
</evidence>
<dbReference type="InterPro" id="IPR054595">
    <property type="entry name" value="DBL_C"/>
</dbReference>
<dbReference type="GO" id="GO:0046789">
    <property type="term" value="F:host cell surface receptor binding"/>
    <property type="evidence" value="ECO:0007669"/>
    <property type="project" value="InterPro"/>
</dbReference>
<feature type="domain" description="Duffy-binding-like" evidence="8">
    <location>
        <begin position="1847"/>
        <end position="1990"/>
    </location>
</feature>
<dbReference type="EMBL" id="HG810467">
    <property type="protein sequence ID" value="CDO61681.1"/>
    <property type="molecule type" value="Genomic_DNA"/>
</dbReference>
<evidence type="ECO:0000259" key="8">
    <source>
        <dbReference type="Pfam" id="PF22672"/>
    </source>
</evidence>
<dbReference type="Pfam" id="PF05424">
    <property type="entry name" value="Duffy_binding"/>
    <property type="match status" value="6"/>
</dbReference>
<accession>A0A060RQJ4</accession>
<feature type="domain" description="Duffy-binding-like" evidence="3">
    <location>
        <begin position="2102"/>
        <end position="2247"/>
    </location>
</feature>
<feature type="region of interest" description="Disordered" evidence="2">
    <location>
        <begin position="3127"/>
        <end position="3177"/>
    </location>
</feature>
<dbReference type="VEuPathDB" id="PlasmoDB:PRG01_0008100"/>
<feature type="compositionally biased region" description="Polar residues" evidence="2">
    <location>
        <begin position="3649"/>
        <end position="3660"/>
    </location>
</feature>
<dbReference type="VEuPathDB" id="PlasmoDB:PRCDC_0031700"/>
<dbReference type="InterPro" id="IPR008602">
    <property type="entry name" value="Duffy-antigen-binding"/>
</dbReference>
<protein>
    <submittedName>
        <fullName evidence="9">Erythrocyte membrane protein 1, EMP1</fullName>
    </submittedName>
</protein>
<reference evidence="9" key="2">
    <citation type="submission" date="2014-05" db="EMBL/GenBank/DDBJ databases">
        <title>The genome sequences of chimpanzee malaria parasites reveal the path to human adaptation.</title>
        <authorList>
            <person name="Otto T.D."/>
            <person name="Rayner J.C."/>
            <person name="Boehme U."/>
            <person name="Pain A."/>
            <person name="Spottiswoode N."/>
            <person name="Sanders M."/>
            <person name="Quail M."/>
            <person name="Ollomo B."/>
            <person name="Renaud F."/>
            <person name="Thomas A.W."/>
            <person name="Prugnolle F."/>
            <person name="Conway D.J."/>
            <person name="Newbold C."/>
            <person name="Berriman M."/>
        </authorList>
    </citation>
    <scope>NUCLEOTIDE SEQUENCE [LARGE SCALE GENOMIC DNA]</scope>
    <source>
        <strain evidence="9">CDC</strain>
    </source>
</reference>
<feature type="domain" description="Duffy-antigen binding" evidence="4">
    <location>
        <begin position="1609"/>
        <end position="1779"/>
    </location>
</feature>
<dbReference type="SUPFAM" id="SSF140924">
    <property type="entry name" value="Duffy binding domain-like"/>
    <property type="match status" value="8"/>
</dbReference>
<feature type="region of interest" description="Disordered" evidence="2">
    <location>
        <begin position="3308"/>
        <end position="3332"/>
    </location>
</feature>
<keyword evidence="1" id="KW-0175">Coiled coil</keyword>
<feature type="compositionally biased region" description="Low complexity" evidence="2">
    <location>
        <begin position="3358"/>
        <end position="3372"/>
    </location>
</feature>
<feature type="domain" description="Plasmodium falciparum erythrocyte membrane protein 1 acidic terminal segment" evidence="5">
    <location>
        <begin position="3186"/>
        <end position="3379"/>
    </location>
</feature>
<evidence type="ECO:0000256" key="2">
    <source>
        <dbReference type="SAM" id="MobiDB-lite"/>
    </source>
</evidence>
<feature type="domain" description="Duffy-antigen binding" evidence="4">
    <location>
        <begin position="2810"/>
        <end position="2955"/>
    </location>
</feature>
<feature type="compositionally biased region" description="Low complexity" evidence="2">
    <location>
        <begin position="3538"/>
        <end position="3550"/>
    </location>
</feature>
<dbReference type="InterPro" id="IPR029211">
    <property type="entry name" value="PfEMP1_ATS"/>
</dbReference>
<dbReference type="PhylomeDB" id="A0A060RQJ4"/>
<dbReference type="Pfam" id="PF03011">
    <property type="entry name" value="PFEMP"/>
    <property type="match status" value="2"/>
</dbReference>
<name>A0A060RQJ4_PLARE</name>
<dbReference type="InterPro" id="IPR041480">
    <property type="entry name" value="CIDR1_gamma"/>
</dbReference>
<evidence type="ECO:0000259" key="6">
    <source>
        <dbReference type="Pfam" id="PF15447"/>
    </source>
</evidence>
<feature type="region of interest" description="Disordered" evidence="2">
    <location>
        <begin position="1806"/>
        <end position="1825"/>
    </location>
</feature>
<feature type="region of interest" description="Disordered" evidence="2">
    <location>
        <begin position="1486"/>
        <end position="1507"/>
    </location>
</feature>
<feature type="domain" description="Cysteine-rich interdomain region 1 gamma" evidence="7">
    <location>
        <begin position="2034"/>
        <end position="2083"/>
    </location>
</feature>
<organism evidence="9 10">
    <name type="scientific">Plasmodium reichenowi</name>
    <dbReference type="NCBI Taxonomy" id="5854"/>
    <lineage>
        <taxon>Eukaryota</taxon>
        <taxon>Sar</taxon>
        <taxon>Alveolata</taxon>
        <taxon>Apicomplexa</taxon>
        <taxon>Aconoidasida</taxon>
        <taxon>Haemosporida</taxon>
        <taxon>Plasmodiidae</taxon>
        <taxon>Plasmodium</taxon>
        <taxon>Plasmodium (Laverania)</taxon>
    </lineage>
</organism>
<evidence type="ECO:0000259" key="3">
    <source>
        <dbReference type="Pfam" id="PF03011"/>
    </source>
</evidence>
<dbReference type="Gene3D" id="1.20.58.1930">
    <property type="match status" value="2"/>
</dbReference>
<feature type="region of interest" description="Disordered" evidence="2">
    <location>
        <begin position="3351"/>
        <end position="3403"/>
    </location>
</feature>
<evidence type="ECO:0000313" key="10">
    <source>
        <dbReference type="Proteomes" id="UP000027581"/>
    </source>
</evidence>
<dbReference type="VEuPathDB" id="PlasmoDB:PRG01_0403500"/>
<evidence type="ECO:0000259" key="7">
    <source>
        <dbReference type="Pfam" id="PF18562"/>
    </source>
</evidence>
<dbReference type="Pfam" id="PF18562">
    <property type="entry name" value="CIDR1_gamma"/>
    <property type="match status" value="1"/>
</dbReference>
<feature type="region of interest" description="Disordered" evidence="2">
    <location>
        <begin position="3532"/>
        <end position="3660"/>
    </location>
</feature>
<feature type="coiled-coil region" evidence="1">
    <location>
        <begin position="2223"/>
        <end position="2250"/>
    </location>
</feature>
<feature type="compositionally biased region" description="Polar residues" evidence="2">
    <location>
        <begin position="3310"/>
        <end position="3332"/>
    </location>
</feature>
<feature type="domain" description="Duffy-antigen binding" evidence="4">
    <location>
        <begin position="849"/>
        <end position="1021"/>
    </location>
</feature>
<feature type="domain" description="Plasmodium falciparum erythrocyte membrane protein-1 N-terminal segment" evidence="6">
    <location>
        <begin position="14"/>
        <end position="48"/>
    </location>
</feature>
<dbReference type="FunFam" id="1.20.58.1930:FF:000001">
    <property type="entry name" value="Erythrocyte membrane protein 1, PfEMP1"/>
    <property type="match status" value="1"/>
</dbReference>
<feature type="domain" description="Duffy-antigen binding" evidence="4">
    <location>
        <begin position="2398"/>
        <end position="2568"/>
    </location>
</feature>
<reference evidence="9" key="1">
    <citation type="submission" date="2014-01" db="EMBL/GenBank/DDBJ databases">
        <authorList>
            <person name="Aslett M."/>
        </authorList>
    </citation>
    <scope>NUCLEOTIDE SEQUENCE</scope>
    <source>
        <strain evidence="9">CDC</strain>
    </source>
</reference>
<dbReference type="Pfam" id="PF15447">
    <property type="entry name" value="NTS"/>
    <property type="match status" value="1"/>
</dbReference>
<feature type="domain" description="Duffy-antigen binding" evidence="4">
    <location>
        <begin position="1247"/>
        <end position="1412"/>
    </location>
</feature>
<dbReference type="FunFam" id="1.10.1900.40:FF:000001">
    <property type="entry name" value="Erythrocyte membrane protein 1"/>
    <property type="match status" value="1"/>
</dbReference>
<dbReference type="Gene3D" id="1.20.58.830">
    <property type="match status" value="6"/>
</dbReference>
<keyword evidence="10" id="KW-1185">Reference proteome</keyword>
<dbReference type="InterPro" id="IPR044932">
    <property type="entry name" value="PfEMP1_ATS_sf"/>
</dbReference>
<gene>
    <name evidence="9" type="primary">VAR</name>
    <name evidence="9" type="ORF">PRCDC_0031700</name>
</gene>
<feature type="compositionally biased region" description="Basic and acidic residues" evidence="2">
    <location>
        <begin position="3138"/>
        <end position="3147"/>
    </location>
</feature>
<dbReference type="FunFam" id="1.20.58.830:FF:000021">
    <property type="entry name" value="Erythrocyte membrane protein 1, PfEMP1"/>
    <property type="match status" value="2"/>
</dbReference>
<dbReference type="Gene3D" id="1.20.1310.20">
    <property type="entry name" value="Duffy-antigen binding domain"/>
    <property type="match status" value="6"/>
</dbReference>
<feature type="domain" description="Duffy-binding-like" evidence="3">
    <location>
        <begin position="582"/>
        <end position="728"/>
    </location>
</feature>
<feature type="domain" description="Plasmodium falciparum erythrocyte membrane protein 1 acidic terminal segment" evidence="5">
    <location>
        <begin position="3650"/>
        <end position="3777"/>
    </location>
</feature>
<feature type="compositionally biased region" description="Basic and acidic residues" evidence="2">
    <location>
        <begin position="1486"/>
        <end position="1505"/>
    </location>
</feature>